<dbReference type="GO" id="GO:0008270">
    <property type="term" value="F:zinc ion binding"/>
    <property type="evidence" value="ECO:0007669"/>
    <property type="project" value="UniProtKB-KW"/>
</dbReference>
<dbReference type="EMBL" id="AUZY01006912">
    <property type="protein sequence ID" value="EQD52717.1"/>
    <property type="molecule type" value="Genomic_DNA"/>
</dbReference>
<dbReference type="Pfam" id="PF00226">
    <property type="entry name" value="DnaJ"/>
    <property type="match status" value="1"/>
</dbReference>
<evidence type="ECO:0000256" key="3">
    <source>
        <dbReference type="ARBA" id="ARBA00022723"/>
    </source>
</evidence>
<dbReference type="InterPro" id="IPR008971">
    <property type="entry name" value="HSP40/DnaJ_pept-bd"/>
</dbReference>
<dbReference type="FunFam" id="2.60.260.20:FF:000005">
    <property type="entry name" value="Chaperone protein dnaJ 1, mitochondrial"/>
    <property type="match status" value="1"/>
</dbReference>
<dbReference type="InterPro" id="IPR002939">
    <property type="entry name" value="DnaJ_C"/>
</dbReference>
<name>T1A6W6_9ZZZZ</name>
<comment type="caution">
    <text evidence="11">The sequence shown here is derived from an EMBL/GenBank/DDBJ whole genome shotgun (WGS) entry which is preliminary data.</text>
</comment>
<dbReference type="PROSITE" id="PS51188">
    <property type="entry name" value="ZF_CR"/>
    <property type="match status" value="1"/>
</dbReference>
<dbReference type="InterPro" id="IPR036410">
    <property type="entry name" value="HSP_DnaJ_Cys-rich_dom_sf"/>
</dbReference>
<sequence>MTQPKPDYYEVLSVPRDASPDEIKKAFRRLAMKYHPDRNPDDPRTEERFKEVKEAFDVLSNPERRGIYDRFGHAGLAGSSGIGGGGFDPNEIFGDLFGSIFGGAFGQRAPAGGRDLVYRLELDLEQVVTGVSIPIEFDTLVACEACHGSGSTPGAATERCPDCHGQGEVRIQQGFFTMRQTCPRCEGRGTFKRADCRGCHGAGRIRSRRRLEVKVPAGVDEGDRIRLSGQGEAGDHGTLAGDLYVEIHLRTHARFRREGADLYTEVPVSFVTLALGGSIRVSALEGSQNLDIPPETQSGAIFRLKGLGLPTLKSRRRGDLLCRVHVEIPVGLHAEQVRLLREFQSSIEQHTKEREPLSSRMFGKRPG</sequence>
<dbReference type="HAMAP" id="MF_01152">
    <property type="entry name" value="DnaJ"/>
    <property type="match status" value="1"/>
</dbReference>
<dbReference type="PROSITE" id="PS50076">
    <property type="entry name" value="DNAJ_2"/>
    <property type="match status" value="1"/>
</dbReference>
<dbReference type="NCBIfam" id="TIGR02349">
    <property type="entry name" value="DnaJ_bact"/>
    <property type="match status" value="1"/>
</dbReference>
<evidence type="ECO:0000259" key="9">
    <source>
        <dbReference type="PROSITE" id="PS50076"/>
    </source>
</evidence>
<dbReference type="GO" id="GO:0051082">
    <property type="term" value="F:unfolded protein binding"/>
    <property type="evidence" value="ECO:0007669"/>
    <property type="project" value="InterPro"/>
</dbReference>
<dbReference type="InterPro" id="IPR001623">
    <property type="entry name" value="DnaJ_domain"/>
</dbReference>
<keyword evidence="1" id="KW-0963">Cytoplasm</keyword>
<dbReference type="SUPFAM" id="SSF57938">
    <property type="entry name" value="DnaJ/Hsp40 cysteine-rich domain"/>
    <property type="match status" value="1"/>
</dbReference>
<keyword evidence="8" id="KW-0143">Chaperone</keyword>
<keyword evidence="6" id="KW-0862">Zinc</keyword>
<dbReference type="FunFam" id="2.10.230.10:FF:000002">
    <property type="entry name" value="Molecular chaperone DnaJ"/>
    <property type="match status" value="1"/>
</dbReference>
<dbReference type="CDD" id="cd10747">
    <property type="entry name" value="DnaJ_C"/>
    <property type="match status" value="1"/>
</dbReference>
<feature type="domain" description="J" evidence="9">
    <location>
        <begin position="7"/>
        <end position="72"/>
    </location>
</feature>
<keyword evidence="3" id="KW-0479">Metal-binding</keyword>
<keyword evidence="5" id="KW-0863">Zinc-finger</keyword>
<dbReference type="Gene3D" id="1.10.287.110">
    <property type="entry name" value="DnaJ domain"/>
    <property type="match status" value="1"/>
</dbReference>
<keyword evidence="2" id="KW-0235">DNA replication</keyword>
<dbReference type="Pfam" id="PF01556">
    <property type="entry name" value="DnaJ_C"/>
    <property type="match status" value="1"/>
</dbReference>
<dbReference type="GO" id="GO:0005737">
    <property type="term" value="C:cytoplasm"/>
    <property type="evidence" value="ECO:0007669"/>
    <property type="project" value="TreeGrafter"/>
</dbReference>
<dbReference type="CDD" id="cd10719">
    <property type="entry name" value="DnaJ_zf"/>
    <property type="match status" value="1"/>
</dbReference>
<dbReference type="Gene3D" id="2.10.230.10">
    <property type="entry name" value="Heat shock protein DnaJ, cysteine-rich domain"/>
    <property type="match status" value="1"/>
</dbReference>
<dbReference type="GO" id="GO:0042026">
    <property type="term" value="P:protein refolding"/>
    <property type="evidence" value="ECO:0007669"/>
    <property type="project" value="TreeGrafter"/>
</dbReference>
<dbReference type="PANTHER" id="PTHR43096">
    <property type="entry name" value="DNAJ HOMOLOG 1, MITOCHONDRIAL-RELATED"/>
    <property type="match status" value="1"/>
</dbReference>
<gene>
    <name evidence="11" type="ORF">B1B_10593</name>
</gene>
<dbReference type="SUPFAM" id="SSF49493">
    <property type="entry name" value="HSP40/DnaJ peptide-binding domain"/>
    <property type="match status" value="2"/>
</dbReference>
<dbReference type="GO" id="GO:0005524">
    <property type="term" value="F:ATP binding"/>
    <property type="evidence" value="ECO:0007669"/>
    <property type="project" value="InterPro"/>
</dbReference>
<organism evidence="11">
    <name type="scientific">mine drainage metagenome</name>
    <dbReference type="NCBI Taxonomy" id="410659"/>
    <lineage>
        <taxon>unclassified sequences</taxon>
        <taxon>metagenomes</taxon>
        <taxon>ecological metagenomes</taxon>
    </lineage>
</organism>
<evidence type="ECO:0000256" key="2">
    <source>
        <dbReference type="ARBA" id="ARBA00022705"/>
    </source>
</evidence>
<reference evidence="11" key="1">
    <citation type="submission" date="2013-08" db="EMBL/GenBank/DDBJ databases">
        <authorList>
            <person name="Mendez C."/>
            <person name="Richter M."/>
            <person name="Ferrer M."/>
            <person name="Sanchez J."/>
        </authorList>
    </citation>
    <scope>NUCLEOTIDE SEQUENCE</scope>
</reference>
<dbReference type="Gene3D" id="2.60.260.20">
    <property type="entry name" value="Urease metallochaperone UreE, N-terminal domain"/>
    <property type="match status" value="2"/>
</dbReference>
<dbReference type="SUPFAM" id="SSF46565">
    <property type="entry name" value="Chaperone J-domain"/>
    <property type="match status" value="1"/>
</dbReference>
<evidence type="ECO:0000256" key="1">
    <source>
        <dbReference type="ARBA" id="ARBA00022490"/>
    </source>
</evidence>
<dbReference type="InterPro" id="IPR001305">
    <property type="entry name" value="HSP_DnaJ_Cys-rich_dom"/>
</dbReference>
<evidence type="ECO:0000256" key="8">
    <source>
        <dbReference type="ARBA" id="ARBA00023186"/>
    </source>
</evidence>
<reference evidence="11" key="2">
    <citation type="journal article" date="2014" name="ISME J.">
        <title>Microbial stratification in low pH oxic and suboxic macroscopic growths along an acid mine drainage.</title>
        <authorList>
            <person name="Mendez-Garcia C."/>
            <person name="Mesa V."/>
            <person name="Sprenger R.R."/>
            <person name="Richter M."/>
            <person name="Diez M.S."/>
            <person name="Solano J."/>
            <person name="Bargiela R."/>
            <person name="Golyshina O.V."/>
            <person name="Manteca A."/>
            <person name="Ramos J.L."/>
            <person name="Gallego J.R."/>
            <person name="Llorente I."/>
            <person name="Martins Dos Santos V.A."/>
            <person name="Jensen O.N."/>
            <person name="Pelaez A.I."/>
            <person name="Sanchez J."/>
            <person name="Ferrer M."/>
        </authorList>
    </citation>
    <scope>NUCLEOTIDE SEQUENCE</scope>
</reference>
<protein>
    <submittedName>
        <fullName evidence="11">Chaperone protein DnaJ</fullName>
    </submittedName>
</protein>
<evidence type="ECO:0000313" key="11">
    <source>
        <dbReference type="EMBL" id="EQD52717.1"/>
    </source>
</evidence>
<dbReference type="InterPro" id="IPR018253">
    <property type="entry name" value="DnaJ_domain_CS"/>
</dbReference>
<dbReference type="SMART" id="SM00271">
    <property type="entry name" value="DnaJ"/>
    <property type="match status" value="1"/>
</dbReference>
<dbReference type="GO" id="GO:0006260">
    <property type="term" value="P:DNA replication"/>
    <property type="evidence" value="ECO:0007669"/>
    <property type="project" value="UniProtKB-KW"/>
</dbReference>
<evidence type="ECO:0000256" key="7">
    <source>
        <dbReference type="ARBA" id="ARBA00023016"/>
    </source>
</evidence>
<dbReference type="PROSITE" id="PS00636">
    <property type="entry name" value="DNAJ_1"/>
    <property type="match status" value="1"/>
</dbReference>
<dbReference type="PRINTS" id="PR00625">
    <property type="entry name" value="JDOMAIN"/>
</dbReference>
<keyword evidence="4" id="KW-0677">Repeat</keyword>
<dbReference type="Pfam" id="PF00684">
    <property type="entry name" value="DnaJ_CXXCXGXG"/>
    <property type="match status" value="1"/>
</dbReference>
<dbReference type="NCBIfam" id="NF008035">
    <property type="entry name" value="PRK10767.1"/>
    <property type="match status" value="1"/>
</dbReference>
<evidence type="ECO:0000256" key="6">
    <source>
        <dbReference type="ARBA" id="ARBA00022833"/>
    </source>
</evidence>
<proteinExistence type="inferred from homology"/>
<dbReference type="GO" id="GO:0009408">
    <property type="term" value="P:response to heat"/>
    <property type="evidence" value="ECO:0007669"/>
    <property type="project" value="InterPro"/>
</dbReference>
<accession>T1A6W6</accession>
<dbReference type="GO" id="GO:0031072">
    <property type="term" value="F:heat shock protein binding"/>
    <property type="evidence" value="ECO:0007669"/>
    <property type="project" value="InterPro"/>
</dbReference>
<evidence type="ECO:0000256" key="4">
    <source>
        <dbReference type="ARBA" id="ARBA00022737"/>
    </source>
</evidence>
<feature type="domain" description="CR-type" evidence="10">
    <location>
        <begin position="130"/>
        <end position="208"/>
    </location>
</feature>
<evidence type="ECO:0000259" key="10">
    <source>
        <dbReference type="PROSITE" id="PS51188"/>
    </source>
</evidence>
<dbReference type="AlphaFoldDB" id="T1A6W6"/>
<dbReference type="CDD" id="cd06257">
    <property type="entry name" value="DnaJ"/>
    <property type="match status" value="1"/>
</dbReference>
<dbReference type="InterPro" id="IPR012724">
    <property type="entry name" value="DnaJ"/>
</dbReference>
<evidence type="ECO:0000256" key="5">
    <source>
        <dbReference type="ARBA" id="ARBA00022771"/>
    </source>
</evidence>
<keyword evidence="7" id="KW-0346">Stress response</keyword>
<dbReference type="InterPro" id="IPR036869">
    <property type="entry name" value="J_dom_sf"/>
</dbReference>
<dbReference type="PANTHER" id="PTHR43096:SF48">
    <property type="entry name" value="CHAPERONE PROTEIN DNAJ"/>
    <property type="match status" value="1"/>
</dbReference>